<gene>
    <name evidence="3" type="ORF">GCM10009681_54550</name>
</gene>
<evidence type="ECO:0000256" key="2">
    <source>
        <dbReference type="ARBA" id="ARBA00023204"/>
    </source>
</evidence>
<organism evidence="3 4">
    <name type="scientific">Luedemannella helvata</name>
    <dbReference type="NCBI Taxonomy" id="349315"/>
    <lineage>
        <taxon>Bacteria</taxon>
        <taxon>Bacillati</taxon>
        <taxon>Actinomycetota</taxon>
        <taxon>Actinomycetes</taxon>
        <taxon>Micromonosporales</taxon>
        <taxon>Micromonosporaceae</taxon>
        <taxon>Luedemannella</taxon>
    </lineage>
</organism>
<dbReference type="InterPro" id="IPR051912">
    <property type="entry name" value="Alkylbase_DNA_Glycosylase/TA"/>
</dbReference>
<evidence type="ECO:0000256" key="1">
    <source>
        <dbReference type="ARBA" id="ARBA00022763"/>
    </source>
</evidence>
<dbReference type="PANTHER" id="PTHR43003">
    <property type="entry name" value="DNA-3-METHYLADENINE GLYCOSYLASE"/>
    <property type="match status" value="1"/>
</dbReference>
<dbReference type="EMBL" id="BAAALS010000047">
    <property type="protein sequence ID" value="GAA1776285.1"/>
    <property type="molecule type" value="Genomic_DNA"/>
</dbReference>
<keyword evidence="4" id="KW-1185">Reference proteome</keyword>
<dbReference type="InterPro" id="IPR011257">
    <property type="entry name" value="DNA_glycosylase"/>
</dbReference>
<keyword evidence="2" id="KW-0234">DNA repair</keyword>
<keyword evidence="1" id="KW-0227">DNA damage</keyword>
<dbReference type="RefSeq" id="WP_344088232.1">
    <property type="nucleotide sequence ID" value="NZ_BAAALS010000047.1"/>
</dbReference>
<comment type="caution">
    <text evidence="3">The sequence shown here is derived from an EMBL/GenBank/DDBJ whole genome shotgun (WGS) entry which is preliminary data.</text>
</comment>
<evidence type="ECO:0000313" key="4">
    <source>
        <dbReference type="Proteomes" id="UP001500655"/>
    </source>
</evidence>
<protein>
    <submittedName>
        <fullName evidence="3">3-methyladenine DNA glycosylase</fullName>
    </submittedName>
</protein>
<sequence length="304" mass="32262">MTGTRDLPLPERYDLGRSLRVLALGDDPTARVGAAQVWWATRTPDGPAALRLSRDGGRLRAQAWGAGAGWVLDRAHAIAGLTDDPADFADVARRHPVVARVARELGGVRMVATGRAFQASVPMILQQKVTGLEAKRAHSAMVRRLGEPAPGPAGVVPAGLRLPPDPAVLAATPYWAFHPWGVEQKRADTIRRAAASAAAIDRAGDAAGATRRLVSIPGIGPWTAAETVRVAFGDPDVVTVGDYHLPHLVCWALAGEPRGTDERMLELLAPFAGHRGRVVTLLALAGLGAPKFGPRMPIRSFARY</sequence>
<name>A0ABP4XDV0_9ACTN</name>
<dbReference type="PANTHER" id="PTHR43003:SF6">
    <property type="entry name" value="DNA GLYCOSYLASE"/>
    <property type="match status" value="1"/>
</dbReference>
<dbReference type="SUPFAM" id="SSF48150">
    <property type="entry name" value="DNA-glycosylase"/>
    <property type="match status" value="1"/>
</dbReference>
<evidence type="ECO:0000313" key="3">
    <source>
        <dbReference type="EMBL" id="GAA1776285.1"/>
    </source>
</evidence>
<proteinExistence type="predicted"/>
<reference evidence="4" key="1">
    <citation type="journal article" date="2019" name="Int. J. Syst. Evol. Microbiol.">
        <title>The Global Catalogue of Microorganisms (GCM) 10K type strain sequencing project: providing services to taxonomists for standard genome sequencing and annotation.</title>
        <authorList>
            <consortium name="The Broad Institute Genomics Platform"/>
            <consortium name="The Broad Institute Genome Sequencing Center for Infectious Disease"/>
            <person name="Wu L."/>
            <person name="Ma J."/>
        </authorList>
    </citation>
    <scope>NUCLEOTIDE SEQUENCE [LARGE SCALE GENOMIC DNA]</scope>
    <source>
        <strain evidence="4">JCM 13249</strain>
    </source>
</reference>
<dbReference type="Proteomes" id="UP001500655">
    <property type="component" value="Unassembled WGS sequence"/>
</dbReference>
<dbReference type="Gene3D" id="1.10.340.30">
    <property type="entry name" value="Hypothetical protein, domain 2"/>
    <property type="match status" value="1"/>
</dbReference>
<accession>A0ABP4XDV0</accession>